<dbReference type="SMART" id="SM00847">
    <property type="entry name" value="HA2"/>
    <property type="match status" value="1"/>
</dbReference>
<feature type="region of interest" description="Disordered" evidence="3">
    <location>
        <begin position="1140"/>
        <end position="1273"/>
    </location>
</feature>
<dbReference type="PROSITE" id="PS51194">
    <property type="entry name" value="HELICASE_CTER"/>
    <property type="match status" value="1"/>
</dbReference>
<evidence type="ECO:0000256" key="1">
    <source>
        <dbReference type="ARBA" id="ARBA00022741"/>
    </source>
</evidence>
<feature type="region of interest" description="Disordered" evidence="3">
    <location>
        <begin position="94"/>
        <end position="184"/>
    </location>
</feature>
<dbReference type="PANTHER" id="PTHR18934:SF213">
    <property type="entry name" value="3'-5' RNA HELICASE YTHDC2"/>
    <property type="match status" value="1"/>
</dbReference>
<accession>A0ABD2K6A8</accession>
<dbReference type="Proteomes" id="UP001620626">
    <property type="component" value="Unassembled WGS sequence"/>
</dbReference>
<protein>
    <submittedName>
        <fullName evidence="6">Uncharacterized protein</fullName>
    </submittedName>
</protein>
<gene>
    <name evidence="6" type="ORF">niasHT_021586</name>
</gene>
<dbReference type="Pfam" id="PF07717">
    <property type="entry name" value="OB_NTP_bind"/>
    <property type="match status" value="1"/>
</dbReference>
<dbReference type="SMART" id="SM00487">
    <property type="entry name" value="DEXDc"/>
    <property type="match status" value="1"/>
</dbReference>
<dbReference type="Gene3D" id="1.20.120.1080">
    <property type="match status" value="1"/>
</dbReference>
<dbReference type="GO" id="GO:0005524">
    <property type="term" value="F:ATP binding"/>
    <property type="evidence" value="ECO:0007669"/>
    <property type="project" value="UniProtKB-KW"/>
</dbReference>
<keyword evidence="1" id="KW-0547">Nucleotide-binding</keyword>
<feature type="region of interest" description="Disordered" evidence="3">
    <location>
        <begin position="44"/>
        <end position="66"/>
    </location>
</feature>
<dbReference type="Pfam" id="PF21010">
    <property type="entry name" value="HA2_C"/>
    <property type="match status" value="1"/>
</dbReference>
<dbReference type="SUPFAM" id="SSF52540">
    <property type="entry name" value="P-loop containing nucleoside triphosphate hydrolases"/>
    <property type="match status" value="1"/>
</dbReference>
<comment type="caution">
    <text evidence="6">The sequence shown here is derived from an EMBL/GenBank/DDBJ whole genome shotgun (WGS) entry which is preliminary data.</text>
</comment>
<evidence type="ECO:0000313" key="6">
    <source>
        <dbReference type="EMBL" id="KAL3098314.1"/>
    </source>
</evidence>
<dbReference type="CDD" id="cd17917">
    <property type="entry name" value="DEXHc_RHA-like"/>
    <property type="match status" value="1"/>
</dbReference>
<dbReference type="Gene3D" id="3.40.50.300">
    <property type="entry name" value="P-loop containing nucleotide triphosphate hydrolases"/>
    <property type="match status" value="2"/>
</dbReference>
<organism evidence="6 7">
    <name type="scientific">Heterodera trifolii</name>
    <dbReference type="NCBI Taxonomy" id="157864"/>
    <lineage>
        <taxon>Eukaryota</taxon>
        <taxon>Metazoa</taxon>
        <taxon>Ecdysozoa</taxon>
        <taxon>Nematoda</taxon>
        <taxon>Chromadorea</taxon>
        <taxon>Rhabditida</taxon>
        <taxon>Tylenchina</taxon>
        <taxon>Tylenchomorpha</taxon>
        <taxon>Tylenchoidea</taxon>
        <taxon>Heteroderidae</taxon>
        <taxon>Heteroderinae</taxon>
        <taxon>Heterodera</taxon>
    </lineage>
</organism>
<evidence type="ECO:0000256" key="2">
    <source>
        <dbReference type="ARBA" id="ARBA00022840"/>
    </source>
</evidence>
<dbReference type="InterPro" id="IPR027417">
    <property type="entry name" value="P-loop_NTPase"/>
</dbReference>
<dbReference type="CDD" id="cd18791">
    <property type="entry name" value="SF2_C_RHA"/>
    <property type="match status" value="1"/>
</dbReference>
<reference evidence="6 7" key="1">
    <citation type="submission" date="2024-10" db="EMBL/GenBank/DDBJ databases">
        <authorList>
            <person name="Kim D."/>
        </authorList>
    </citation>
    <scope>NUCLEOTIDE SEQUENCE [LARGE SCALE GENOMIC DNA]</scope>
    <source>
        <strain evidence="6">BH-2024</strain>
    </source>
</reference>
<dbReference type="InterPro" id="IPR011709">
    <property type="entry name" value="DEAD-box_helicase_OB_fold"/>
</dbReference>
<feature type="region of interest" description="Disordered" evidence="3">
    <location>
        <begin position="785"/>
        <end position="816"/>
    </location>
</feature>
<dbReference type="InterPro" id="IPR007502">
    <property type="entry name" value="Helicase-assoc_dom"/>
</dbReference>
<feature type="compositionally biased region" description="Pro residues" evidence="3">
    <location>
        <begin position="785"/>
        <end position="795"/>
    </location>
</feature>
<feature type="compositionally biased region" description="Low complexity" evidence="3">
    <location>
        <begin position="101"/>
        <end position="119"/>
    </location>
</feature>
<dbReference type="InterPro" id="IPR001650">
    <property type="entry name" value="Helicase_C-like"/>
</dbReference>
<feature type="compositionally biased region" description="Low complexity" evidence="3">
    <location>
        <begin position="1238"/>
        <end position="1273"/>
    </location>
</feature>
<feature type="compositionally biased region" description="Low complexity" evidence="3">
    <location>
        <begin position="152"/>
        <end position="179"/>
    </location>
</feature>
<dbReference type="InterPro" id="IPR014001">
    <property type="entry name" value="Helicase_ATP-bd"/>
</dbReference>
<dbReference type="PROSITE" id="PS51192">
    <property type="entry name" value="HELICASE_ATP_BIND_1"/>
    <property type="match status" value="1"/>
</dbReference>
<evidence type="ECO:0000313" key="7">
    <source>
        <dbReference type="Proteomes" id="UP001620626"/>
    </source>
</evidence>
<name>A0ABD2K6A8_9BILA</name>
<feature type="domain" description="Helicase ATP-binding" evidence="4">
    <location>
        <begin position="215"/>
        <end position="380"/>
    </location>
</feature>
<evidence type="ECO:0000259" key="5">
    <source>
        <dbReference type="PROSITE" id="PS51194"/>
    </source>
</evidence>
<dbReference type="SMART" id="SM00490">
    <property type="entry name" value="HELICc"/>
    <property type="match status" value="1"/>
</dbReference>
<evidence type="ECO:0000259" key="4">
    <source>
        <dbReference type="PROSITE" id="PS51192"/>
    </source>
</evidence>
<dbReference type="Pfam" id="PF00271">
    <property type="entry name" value="Helicase_C"/>
    <property type="match status" value="1"/>
</dbReference>
<keyword evidence="7" id="KW-1185">Reference proteome</keyword>
<feature type="compositionally biased region" description="Polar residues" evidence="3">
    <location>
        <begin position="124"/>
        <end position="140"/>
    </location>
</feature>
<dbReference type="InterPro" id="IPR011545">
    <property type="entry name" value="DEAD/DEAH_box_helicase_dom"/>
</dbReference>
<dbReference type="EMBL" id="JBICBT010000825">
    <property type="protein sequence ID" value="KAL3098314.1"/>
    <property type="molecule type" value="Genomic_DNA"/>
</dbReference>
<dbReference type="PANTHER" id="PTHR18934">
    <property type="entry name" value="ATP-DEPENDENT RNA HELICASE"/>
    <property type="match status" value="1"/>
</dbReference>
<evidence type="ECO:0000256" key="3">
    <source>
        <dbReference type="SAM" id="MobiDB-lite"/>
    </source>
</evidence>
<proteinExistence type="predicted"/>
<sequence>MNSQLTQYSVNETDSLSVSDEIRRIISAFVESAPITQEEVEKHLKVPGTNDAVETGNKTDKQSPPSPLSFIFCCPTKQNDEHFTNALANCSDHPNLSSANGKSTAAATRGGGTTKRSGAPRTFINRSYNPTQLRQLLNSSKEGEGQWQRHVTTTSSHGSPSSLLHSSSPSPSSSHHSSTVFSRSVGHIPPLPRLSEQMDAFRRQLPTWALRDKILNTIESSPVTLITGGTGCGKTTQVPQFLLENAAQKCRPTRIFCTQPRRLPAIAIAKRVASERGERFGATVGYHIRLESNCSAETLLTYCTSGVLLRKLTNDELATEATHVILDEVHERETNTDYLLIALREALKKRKDLKVVLMSATMGDNRNKFMRYFRETGIKCVDVPTQLFSVEVYHLAEMLAMTGYMPSSHYGGMFDERSMAQNFPAPPPPLFPSAVPVNAFSASSQSRPQCFGSFSNSPWGFTSFPSGQCFPTTHPQLQMVPPDPFVSSTTASASLDGFVLWNEYNAFSAEPGISQKLSALLRDRPMHFLPTYVRRVREVLNKCISKDALIETYLDAGGRQWEDSVDCDLIAELICYLIDCQMEGGILVFLPGYDDIMAVNDRIQSMQSDGRFARQLRLYMLHSQLNPERQQNVFDRIQNNDWERKVVLSTNIAEASLTIDDIVFVIDCGKAKVKGYDHNTRVSQLQCQRIAKSNAEQRRGRAGRCQPGFCFRLYSEEEFRQMDDNQTPEMLRCAIHEVCLHAKMYAPGDMSVRQFLSLAPDPPGDEIVENSLMFLEQLGALYKPPLPEAPTPTQAPPDSFLARSQRRPRRGISRAESLGYPSNRRVQLYCSPFHWQGMWNFPPPVGAQEATLTELGRTVARLPLEPQLARLLLFGIALRCIGPVITLVAALSHRDPFVIASTDDQKQMANTVRDEFSKMDYSDHLMLIRAFNAFSRVNGSCREQWCWARLISESAMRMICGIRHQLFIELRRLHLLPSRMNNADDNMNNLNLFASSWPMVQGCIVAGAYPNIGFVRFGSKLNRIRTMVSKNCVLHPSSCLRRQTANPSKRSAKLNEVFSQKGSEPMLQYLIYQELVGDTHQQHMVRTVTAVTPLHILLFAGPVRMDLKCVKYFELVDPNGALRQQRKLFRDKILRKHRKEQRNLERELRRRHRKQLEQRNLMEQNLEEQNKKKQLGKRQRGEESEKCRQTDGREQNATDTKSDWNDSGHSLEKREQWQTTTDRRQRKKREENEELDESSATSSSDDSFGSFPAANSAAATPSSLSSSALSSLEPELAEELPEYMRSFTRSEPEEPSELLELDNWFGFRGSFSDLQMTVKLRFRLMDYLTRVLSHSVNFELSPEDRRLLDCLNETLTAAHRSQKFAKVNDL</sequence>
<feature type="compositionally biased region" description="Basic and acidic residues" evidence="3">
    <location>
        <begin position="1179"/>
        <end position="1216"/>
    </location>
</feature>
<dbReference type="Pfam" id="PF00270">
    <property type="entry name" value="DEAD"/>
    <property type="match status" value="1"/>
</dbReference>
<feature type="domain" description="Helicase C-terminal" evidence="5">
    <location>
        <begin position="572"/>
        <end position="746"/>
    </location>
</feature>
<keyword evidence="2" id="KW-0067">ATP-binding</keyword>